<accession>A0A4Y3QRX7</accession>
<proteinExistence type="predicted"/>
<dbReference type="RefSeq" id="WP_086815531.1">
    <property type="nucleotide sequence ID" value="NZ_BJMM01000002.1"/>
</dbReference>
<protein>
    <submittedName>
        <fullName evidence="1">Transcriptional regulator</fullName>
    </submittedName>
</protein>
<gene>
    <name evidence="1" type="ORF">SCA03_04930</name>
</gene>
<reference evidence="1 2" key="1">
    <citation type="submission" date="2019-06" db="EMBL/GenBank/DDBJ databases">
        <title>Whole genome shotgun sequence of Streptomyces cacaoi subsp. cacaoi NBRC 12748.</title>
        <authorList>
            <person name="Hosoyama A."/>
            <person name="Uohara A."/>
            <person name="Ohji S."/>
            <person name="Ichikawa N."/>
        </authorList>
    </citation>
    <scope>NUCLEOTIDE SEQUENCE [LARGE SCALE GENOMIC DNA]</scope>
    <source>
        <strain evidence="1 2">NBRC 12748</strain>
    </source>
</reference>
<keyword evidence="2" id="KW-1185">Reference proteome</keyword>
<comment type="caution">
    <text evidence="1">The sequence shown here is derived from an EMBL/GenBank/DDBJ whole genome shotgun (WGS) entry which is preliminary data.</text>
</comment>
<dbReference type="Proteomes" id="UP000319210">
    <property type="component" value="Unassembled WGS sequence"/>
</dbReference>
<dbReference type="EMBL" id="BJMM01000002">
    <property type="protein sequence ID" value="GEB47942.1"/>
    <property type="molecule type" value="Genomic_DNA"/>
</dbReference>
<evidence type="ECO:0000313" key="1">
    <source>
        <dbReference type="EMBL" id="GEB47942.1"/>
    </source>
</evidence>
<organism evidence="1 2">
    <name type="scientific">Streptomyces cacaoi</name>
    <dbReference type="NCBI Taxonomy" id="1898"/>
    <lineage>
        <taxon>Bacteria</taxon>
        <taxon>Bacillati</taxon>
        <taxon>Actinomycetota</taxon>
        <taxon>Actinomycetes</taxon>
        <taxon>Kitasatosporales</taxon>
        <taxon>Streptomycetaceae</taxon>
        <taxon>Streptomyces</taxon>
    </lineage>
</organism>
<sequence length="458" mass="50333">MPRHRTPNERLPKLLDEAGWSGTALARAVNGLGRAQGLALRYDRTSVAHWVKGSCPRQPVPALVAQVLSTRIGRPVTEAETGLAARTGPSRPIAAELVEDDDPVRRLTHLVKADSDRQQRRLLHHLVYDPGFRTERRRPAREDVVAPRHTREAPGPGAISDMAGVFFQQRERYGGTQGRTALVAYLADYAVPVLTRAASASQRRGLSRELARATHVLAMMCEDSNLHGLAQRYHGVGLDLARNADDDALTAIVLRALSVQASRLGHDRRALTLAHEAMRAAHHCELSPVRAFVLAQRAVAHAGAGLRREAVDDLSAAERELGASTPDAGHYFGWYPPAALRFQEGQALLALGDKRAGIRALEASVSTRAPEQRRARVLTRARLAQARLSLGHVEDGCHDYGLFLDEVSHLSCRRATSTLTTLHAALFPFHRYRPARSLLARSAHVRDEVTRHDPPHRS</sequence>
<evidence type="ECO:0000313" key="2">
    <source>
        <dbReference type="Proteomes" id="UP000319210"/>
    </source>
</evidence>
<dbReference type="AlphaFoldDB" id="A0A4Y3QRX7"/>
<dbReference type="OrthoDB" id="3213425at2"/>
<name>A0A4Y3QRX7_STRCI</name>